<reference evidence="2 3" key="1">
    <citation type="submission" date="2018-04" db="EMBL/GenBank/DDBJ databases">
        <title>The genome of golden apple snail Pomacea canaliculata provides insight into stress tolerance and invasive adaptation.</title>
        <authorList>
            <person name="Liu C."/>
            <person name="Liu B."/>
            <person name="Ren Y."/>
            <person name="Zhang Y."/>
            <person name="Wang H."/>
            <person name="Li S."/>
            <person name="Jiang F."/>
            <person name="Yin L."/>
            <person name="Zhang G."/>
            <person name="Qian W."/>
            <person name="Fan W."/>
        </authorList>
    </citation>
    <scope>NUCLEOTIDE SEQUENCE [LARGE SCALE GENOMIC DNA]</scope>
    <source>
        <strain evidence="2">SZHN2017</strain>
        <tissue evidence="2">Muscle</tissue>
    </source>
</reference>
<dbReference type="EMBL" id="PZQS01000007">
    <property type="protein sequence ID" value="PVD26893.1"/>
    <property type="molecule type" value="Genomic_DNA"/>
</dbReference>
<feature type="region of interest" description="Disordered" evidence="1">
    <location>
        <begin position="325"/>
        <end position="352"/>
    </location>
</feature>
<dbReference type="Proteomes" id="UP000245119">
    <property type="component" value="Linkage Group LG7"/>
</dbReference>
<gene>
    <name evidence="2" type="ORF">C0Q70_12041</name>
</gene>
<evidence type="ECO:0000256" key="1">
    <source>
        <dbReference type="SAM" id="MobiDB-lite"/>
    </source>
</evidence>
<sequence>MLYQVCLHGKTSKVEKKEISLQFAIPCHKQMPTQIRAEGECQRTGYAAKLVCKSSEDTHLITLDLQCEGEEAHNMVYMCKDDGCSCQTGLNCEVKESTATRREVVVHGLECSPVNLICNPVGGSPKLVNCILASSGTGPSPVFPTSPHIMIADQSVEGECRRTRSAVKLVCKFSEDTHSVTLEIQCEGKKIPNMVYMCKDDGCSCQTGLNCDIKESTATRREVVVYGLECLPVSLICNPVGGSPKLVNCIFASSGTGPSPSSTTSPLILSENDLHSVSVPKGNNLLTEEVMKFTEADAKALKISGTNASSSLCSLDNEAASIKQKCGTGAEPESDESSKIHKIHSSEEQSYKSAREFAVVEDDYAIHGDKGNALIPRKNVFLPDVGK</sequence>
<accession>A0A2T7P0F5</accession>
<keyword evidence="3" id="KW-1185">Reference proteome</keyword>
<dbReference type="AlphaFoldDB" id="A0A2T7P0F5"/>
<proteinExistence type="predicted"/>
<evidence type="ECO:0000313" key="2">
    <source>
        <dbReference type="EMBL" id="PVD26893.1"/>
    </source>
</evidence>
<comment type="caution">
    <text evidence="2">The sequence shown here is derived from an EMBL/GenBank/DDBJ whole genome shotgun (WGS) entry which is preliminary data.</text>
</comment>
<name>A0A2T7P0F5_POMCA</name>
<organism evidence="2 3">
    <name type="scientific">Pomacea canaliculata</name>
    <name type="common">Golden apple snail</name>
    <dbReference type="NCBI Taxonomy" id="400727"/>
    <lineage>
        <taxon>Eukaryota</taxon>
        <taxon>Metazoa</taxon>
        <taxon>Spiralia</taxon>
        <taxon>Lophotrochozoa</taxon>
        <taxon>Mollusca</taxon>
        <taxon>Gastropoda</taxon>
        <taxon>Caenogastropoda</taxon>
        <taxon>Architaenioglossa</taxon>
        <taxon>Ampullarioidea</taxon>
        <taxon>Ampullariidae</taxon>
        <taxon>Pomacea</taxon>
    </lineage>
</organism>
<evidence type="ECO:0000313" key="3">
    <source>
        <dbReference type="Proteomes" id="UP000245119"/>
    </source>
</evidence>
<feature type="compositionally biased region" description="Basic and acidic residues" evidence="1">
    <location>
        <begin position="336"/>
        <end position="352"/>
    </location>
</feature>
<protein>
    <submittedName>
        <fullName evidence="2">Uncharacterized protein</fullName>
    </submittedName>
</protein>